<evidence type="ECO:0000313" key="18">
    <source>
        <dbReference type="RefSeq" id="XP_022252673.1"/>
    </source>
</evidence>
<dbReference type="SMART" id="SM00423">
    <property type="entry name" value="PSI"/>
    <property type="match status" value="3"/>
</dbReference>
<evidence type="ECO:0000256" key="6">
    <source>
        <dbReference type="ARBA" id="ARBA00022737"/>
    </source>
</evidence>
<evidence type="ECO:0000313" key="17">
    <source>
        <dbReference type="Proteomes" id="UP000694941"/>
    </source>
</evidence>
<dbReference type="SMART" id="SM00429">
    <property type="entry name" value="IPT"/>
    <property type="match status" value="4"/>
</dbReference>
<evidence type="ECO:0000256" key="9">
    <source>
        <dbReference type="ARBA" id="ARBA00023136"/>
    </source>
</evidence>
<dbReference type="InterPro" id="IPR002165">
    <property type="entry name" value="Plexin_repeat"/>
</dbReference>
<comment type="similarity">
    <text evidence="2">Belongs to the plexin family.</text>
</comment>
<evidence type="ECO:0000256" key="3">
    <source>
        <dbReference type="ARBA" id="ARBA00022475"/>
    </source>
</evidence>
<dbReference type="PANTHER" id="PTHR22625">
    <property type="entry name" value="PLEXIN"/>
    <property type="match status" value="1"/>
</dbReference>
<dbReference type="Gene3D" id="1.10.506.10">
    <property type="entry name" value="GTPase Activation - p120gap, domain 1"/>
    <property type="match status" value="1"/>
</dbReference>
<dbReference type="InterPro" id="IPR015943">
    <property type="entry name" value="WD40/YVTN_repeat-like_dom_sf"/>
</dbReference>
<dbReference type="InterPro" id="IPR016201">
    <property type="entry name" value="PSI"/>
</dbReference>
<evidence type="ECO:0000256" key="4">
    <source>
        <dbReference type="ARBA" id="ARBA00022692"/>
    </source>
</evidence>
<dbReference type="Gene3D" id="2.130.10.10">
    <property type="entry name" value="YVTN repeat-like/Quinoprotein amine dehydrogenase"/>
    <property type="match status" value="1"/>
</dbReference>
<dbReference type="InterPro" id="IPR002909">
    <property type="entry name" value="IPT_dom"/>
</dbReference>
<dbReference type="SUPFAM" id="SSF101912">
    <property type="entry name" value="Sema domain"/>
    <property type="match status" value="1"/>
</dbReference>
<dbReference type="PROSITE" id="PS51379">
    <property type="entry name" value="4FE4S_FER_2"/>
    <property type="match status" value="1"/>
</dbReference>
<dbReference type="InterPro" id="IPR013548">
    <property type="entry name" value="Plexin_cytoplasmic_RasGAP_dom"/>
</dbReference>
<evidence type="ECO:0000256" key="14">
    <source>
        <dbReference type="SAM" id="Coils"/>
    </source>
</evidence>
<keyword evidence="11" id="KW-0675">Receptor</keyword>
<dbReference type="Pfam" id="PF17960">
    <property type="entry name" value="TIG_plexin"/>
    <property type="match status" value="1"/>
</dbReference>
<gene>
    <name evidence="18" type="primary">LOC106468620</name>
</gene>
<keyword evidence="12" id="KW-0325">Glycoprotein</keyword>
<evidence type="ECO:0000256" key="5">
    <source>
        <dbReference type="ARBA" id="ARBA00022729"/>
    </source>
</evidence>
<dbReference type="RefSeq" id="XP_022252673.1">
    <property type="nucleotide sequence ID" value="XM_022396965.1"/>
</dbReference>
<keyword evidence="10" id="KW-1015">Disulfide bond</keyword>
<dbReference type="GeneID" id="106468620"/>
<evidence type="ECO:0000259" key="16">
    <source>
        <dbReference type="PROSITE" id="PS51379"/>
    </source>
</evidence>
<dbReference type="InterPro" id="IPR008936">
    <property type="entry name" value="Rho_GTPase_activation_prot"/>
</dbReference>
<dbReference type="Proteomes" id="UP000694941">
    <property type="component" value="Unplaced"/>
</dbReference>
<evidence type="ECO:0000256" key="1">
    <source>
        <dbReference type="ARBA" id="ARBA00004251"/>
    </source>
</evidence>
<keyword evidence="4" id="KW-0812">Transmembrane</keyword>
<dbReference type="Pfam" id="PF01833">
    <property type="entry name" value="TIG"/>
    <property type="match status" value="3"/>
</dbReference>
<dbReference type="InterPro" id="IPR041362">
    <property type="entry name" value="TIG2_plexin"/>
</dbReference>
<evidence type="ECO:0000256" key="11">
    <source>
        <dbReference type="ARBA" id="ARBA00023170"/>
    </source>
</evidence>
<evidence type="ECO:0000256" key="8">
    <source>
        <dbReference type="ARBA" id="ARBA00022989"/>
    </source>
</evidence>
<dbReference type="InterPro" id="IPR001627">
    <property type="entry name" value="Semap_dom"/>
</dbReference>
<feature type="domain" description="Sema" evidence="15">
    <location>
        <begin position="49"/>
        <end position="520"/>
    </location>
</feature>
<dbReference type="InterPro" id="IPR046800">
    <property type="entry name" value="Plexin_RBD"/>
</dbReference>
<dbReference type="Gene3D" id="3.10.20.90">
    <property type="entry name" value="Phosphatidylinositol 3-kinase Catalytic Subunit, Chain A, domain 1"/>
    <property type="match status" value="1"/>
</dbReference>
<dbReference type="PROSITE" id="PS51004">
    <property type="entry name" value="SEMA"/>
    <property type="match status" value="1"/>
</dbReference>
<dbReference type="Pfam" id="PF24479">
    <property type="entry name" value="PSI_PlexinA-B"/>
    <property type="match status" value="1"/>
</dbReference>
<keyword evidence="9" id="KW-0472">Membrane</keyword>
<dbReference type="InterPro" id="IPR013783">
    <property type="entry name" value="Ig-like_fold"/>
</dbReference>
<dbReference type="SUPFAM" id="SSF48350">
    <property type="entry name" value="GTPase activation domain, GAP"/>
    <property type="match status" value="1"/>
</dbReference>
<keyword evidence="7" id="KW-0524">Neurogenesis</keyword>
<dbReference type="Gene3D" id="2.60.40.10">
    <property type="entry name" value="Immunoglobulins"/>
    <property type="match status" value="4"/>
</dbReference>
<dbReference type="InterPro" id="IPR017896">
    <property type="entry name" value="4Fe4S_Fe-S-bd"/>
</dbReference>
<dbReference type="InterPro" id="IPR014756">
    <property type="entry name" value="Ig_E-set"/>
</dbReference>
<dbReference type="Pfam" id="PF20170">
    <property type="entry name" value="Plexin_RBD"/>
    <property type="match status" value="1"/>
</dbReference>
<evidence type="ECO:0000256" key="7">
    <source>
        <dbReference type="ARBA" id="ARBA00022902"/>
    </source>
</evidence>
<dbReference type="InterPro" id="IPR036352">
    <property type="entry name" value="Semap_dom_sf"/>
</dbReference>
<keyword evidence="17" id="KW-1185">Reference proteome</keyword>
<organism evidence="17 18">
    <name type="scientific">Limulus polyphemus</name>
    <name type="common">Atlantic horseshoe crab</name>
    <dbReference type="NCBI Taxonomy" id="6850"/>
    <lineage>
        <taxon>Eukaryota</taxon>
        <taxon>Metazoa</taxon>
        <taxon>Ecdysozoa</taxon>
        <taxon>Arthropoda</taxon>
        <taxon>Chelicerata</taxon>
        <taxon>Merostomata</taxon>
        <taxon>Xiphosura</taxon>
        <taxon>Limulidae</taxon>
        <taxon>Limulus</taxon>
    </lineage>
</organism>
<comment type="caution">
    <text evidence="13">Lacks conserved residue(s) required for the propagation of feature annotation.</text>
</comment>
<comment type="subcellular location">
    <subcellularLocation>
        <location evidence="1">Cell membrane</location>
        <topology evidence="1">Single-pass type I membrane protein</topology>
    </subcellularLocation>
</comment>
<keyword evidence="3" id="KW-1003">Cell membrane</keyword>
<dbReference type="InterPro" id="IPR031148">
    <property type="entry name" value="Plexin"/>
</dbReference>
<protein>
    <submittedName>
        <fullName evidence="18">Plexin-B-like</fullName>
    </submittedName>
</protein>
<dbReference type="Pfam" id="PF18020">
    <property type="entry name" value="TIG_2"/>
    <property type="match status" value="1"/>
</dbReference>
<evidence type="ECO:0000256" key="13">
    <source>
        <dbReference type="PROSITE-ProRule" id="PRU00352"/>
    </source>
</evidence>
<dbReference type="SMART" id="SM00630">
    <property type="entry name" value="Sema"/>
    <property type="match status" value="1"/>
</dbReference>
<keyword evidence="8" id="KW-1133">Transmembrane helix</keyword>
<dbReference type="SUPFAM" id="SSF103575">
    <property type="entry name" value="Plexin repeat"/>
    <property type="match status" value="1"/>
</dbReference>
<evidence type="ECO:0000256" key="12">
    <source>
        <dbReference type="ARBA" id="ARBA00023180"/>
    </source>
</evidence>
<keyword evidence="5" id="KW-0732">Signal</keyword>
<dbReference type="CDD" id="cd11236">
    <property type="entry name" value="Sema_plexin_like"/>
    <property type="match status" value="1"/>
</dbReference>
<name>A0ABM1T9W7_LIMPO</name>
<dbReference type="CDD" id="cd12205">
    <property type="entry name" value="RasGAP_plexin"/>
    <property type="match status" value="1"/>
</dbReference>
<dbReference type="InterPro" id="IPR057533">
    <property type="entry name" value="PSI_Plexin-B"/>
</dbReference>
<dbReference type="Pfam" id="PF01437">
    <property type="entry name" value="PSI"/>
    <property type="match status" value="1"/>
</dbReference>
<dbReference type="Pfam" id="PF08337">
    <property type="entry name" value="Plexin_cytopl"/>
    <property type="match status" value="1"/>
</dbReference>
<feature type="domain" description="4Fe-4S ferredoxin-type" evidence="16">
    <location>
        <begin position="840"/>
        <end position="874"/>
    </location>
</feature>
<dbReference type="Pfam" id="PF01403">
    <property type="entry name" value="Sema"/>
    <property type="match status" value="1"/>
</dbReference>
<evidence type="ECO:0000256" key="2">
    <source>
        <dbReference type="ARBA" id="ARBA00010297"/>
    </source>
</evidence>
<keyword evidence="6" id="KW-0677">Repeat</keyword>
<dbReference type="InterPro" id="IPR041019">
    <property type="entry name" value="TIG1_plexin"/>
</dbReference>
<sequence length="1907" mass="214603">MSDSRCDGALSRGVRETHSRVGIRRHWRIDVFYVLEVLCLLLPLCLWCKAEVSKESSVYKVYRTFNKTVNFTHVAVDSHSGRVYVGATNWIYQFNGSLIMEAKVETGPVLDSIQCSPNYCHNQKTTDTANFNKVLVIDDKNSMLLVCGSAHQGACRRHQLTNISRFEDLIPVSVAANDGSSSTYAFIGPARYLDSISQVLYVAATNSRLGPYRDMVPAVTSRSLVDGPDKLFGIIEKSFSTIARVDISFHLRDYYLVNYIYGFSSGDFVYFSTVQRKSHLRALEEWGYITRLARVCASDAGYSTYTEVTLQCLGEDGTDYNILQDASVVAAGSNLANMCQIPKETDVLVGVFTKSATDHTFQPARMSALCVFSLAEIEQRFTENIHMCYNGSVVTRNMDYIAGSIKDCPELGKGGNVLDFCGEALKINGSIPLGVFAAIEDRNVIYKAVTTTTTAEHTLAFVGTDDGRLKKILLSSKEEAEEFEEVVIDPGHPILSDIHLDPSKRFLYIASPYTLSKVVVERCQQHSTCEGCLQARNPYCGWCSLERRCTVKMECQNATGTHGYRSTRWLSMDTQKCIDVQSVDPDTIPLDAMVEIKLVINQLPKLPNDAHYLCVFGNSTPTTANSIESGLSCRTPLLKERPSIPHGNDHVTVDLAMRSSETNTDFLHIPFKFYDCSVHKTCSGCVSGAWKCKWCLYQNECIRNTSSCQGAVVKIEAHDPELTERRDLHRCPRLNLKSEILLSDGENRRIELDVKHLPLFMNDIQCVIETEGERKVVEARVVGSRIFCSKTVYTYKAQTGKLKVDLAVVWRGVYLIDRTTVTLYKCNLLTEHGNHLDCSLCLTRDPRYKCVWCGDSCKFRDICPSRDVIKTCPPPRIDLIYPITGPRQGGTMVTIKGSNLGTKKEDVQDKITIGGIPCKVVEYNVSVRVVCRTGESPTIKSAEVVVGNNAGRTTATEKFSYRNISLTKVYPNKGPQAGGTRLFLSGSNLNIGSNIQVFLDNLPCIVYRTLASNRQISCHTTRAPHPSYNVAQLILQVDNASLMFPNPFTYVDDPTILRIYPLKSFVGGGRSIMVDGTYLSSIQRPWMAVFKNKTFLNKTLCTVRSPNQMICPSPTIKIENENFLNNEGVSTLKPIDQLKYRLSFLMDDVKSLLNLQEHFPTLHSDMTYVPNPQFLRFKNDGIKQYKGESLVIEGNGLLLAASESEVSVKVGTCTCNLTSLTMTQLVCLPPKDQPPANDNQRSNTDLPLVVVHVGENLQYEIGYLRYEVTKLYEFPTEAIWGIAVGGGLLMILSVITLVTLRYKNSQAEQEYKRIQLQMDTLENSVRSECKQAFAELQTDMTDITCDLQASGIPILDHRTFVIKVFFPGVYGHPILQTNMKSNGFCNNYDAAMNQFQQLLHNKTFLITFIGVLEAQKTFTIKDRVNVASLLMIALMEKMEYATDILKTLLGQLIEKSVKTNNPQLMLRRTESVVEKMLTNWMALNMYDYLKDHASRSLFLLFSAMKHQVEKGPIDALTNDARYSLSEQKLLKEHIECSTVTIHVLQENQDERIQVKVNDCDTISQVKAKVLDALYKNTPFSLRPSINEVDLEWRHTHSDHLTLMDEDYTSVTSGSWRRLNTLKHYGVRGFAVMNLLIKQNSFSSNSTEDTSLGSVMPIMNTPEAEQGMKYWHLIKSMDNHNHQSIRPEIFLTRLLSTKGTVEKFVNDFLITVLTVSENFPACVKWLFDLLDEAATQHGITDPEIGHAWKSNSLPLRFWVNFIKNPDFILDVNKTPLLDSCLSVIAQTLMDACSTNEHRLGKDSPSNKLLFAKDILPYKKMVTTFYKEVAQLPAITHQQLSVNLQKLSMVHRGEFDSMNAVKDLYIYLERYIKEISIALTVDPMCSQTQLAYKLETVTYTLQREETSVC</sequence>
<keyword evidence="14" id="KW-0175">Coiled coil</keyword>
<dbReference type="PANTHER" id="PTHR22625:SF44">
    <property type="entry name" value="PLEXIN-B"/>
    <property type="match status" value="1"/>
</dbReference>
<dbReference type="SUPFAM" id="SSF81296">
    <property type="entry name" value="E set domains"/>
    <property type="match status" value="3"/>
</dbReference>
<dbReference type="Pfam" id="PF24317">
    <property type="entry name" value="PSI_Plexin-B"/>
    <property type="match status" value="1"/>
</dbReference>
<proteinExistence type="inferred from homology"/>
<reference evidence="18" key="1">
    <citation type="submission" date="2025-08" db="UniProtKB">
        <authorList>
            <consortium name="RefSeq"/>
        </authorList>
    </citation>
    <scope>IDENTIFICATION</scope>
    <source>
        <tissue evidence="18">Muscle</tissue>
    </source>
</reference>
<feature type="coiled-coil region" evidence="14">
    <location>
        <begin position="1297"/>
        <end position="1324"/>
    </location>
</feature>
<evidence type="ECO:0000256" key="10">
    <source>
        <dbReference type="ARBA" id="ARBA00023157"/>
    </source>
</evidence>
<accession>A0ABM1T9W7</accession>
<evidence type="ECO:0000259" key="15">
    <source>
        <dbReference type="PROSITE" id="PS51004"/>
    </source>
</evidence>